<dbReference type="Pfam" id="PF00892">
    <property type="entry name" value="EamA"/>
    <property type="match status" value="1"/>
</dbReference>
<accession>D2VXZ9</accession>
<keyword evidence="9" id="KW-1185">Reference proteome</keyword>
<feature type="region of interest" description="Disordered" evidence="5">
    <location>
        <begin position="1"/>
        <end position="27"/>
    </location>
</feature>
<keyword evidence="4 6" id="KW-0472">Membrane</keyword>
<evidence type="ECO:0000256" key="2">
    <source>
        <dbReference type="ARBA" id="ARBA00022692"/>
    </source>
</evidence>
<feature type="transmembrane region" description="Helical" evidence="6">
    <location>
        <begin position="576"/>
        <end position="594"/>
    </location>
</feature>
<dbReference type="OMA" id="HAMKIFR"/>
<dbReference type="Proteomes" id="UP000006671">
    <property type="component" value="Unassembled WGS sequence"/>
</dbReference>
<feature type="transmembrane region" description="Helical" evidence="6">
    <location>
        <begin position="388"/>
        <end position="411"/>
    </location>
</feature>
<dbReference type="VEuPathDB" id="AmoebaDB:NAEGRDRAFT_81648"/>
<dbReference type="AlphaFoldDB" id="D2VXZ9"/>
<dbReference type="GO" id="GO:0022857">
    <property type="term" value="F:transmembrane transporter activity"/>
    <property type="evidence" value="ECO:0007669"/>
    <property type="project" value="InterPro"/>
</dbReference>
<feature type="transmembrane region" description="Helical" evidence="6">
    <location>
        <begin position="222"/>
        <end position="241"/>
    </location>
</feature>
<feature type="transmembrane region" description="Helical" evidence="6">
    <location>
        <begin position="486"/>
        <end position="511"/>
    </location>
</feature>
<feature type="transmembrane region" description="Helical" evidence="6">
    <location>
        <begin position="450"/>
        <end position="474"/>
    </location>
</feature>
<evidence type="ECO:0000256" key="5">
    <source>
        <dbReference type="SAM" id="MobiDB-lite"/>
    </source>
</evidence>
<feature type="transmembrane region" description="Helical" evidence="6">
    <location>
        <begin position="517"/>
        <end position="537"/>
    </location>
</feature>
<evidence type="ECO:0000256" key="3">
    <source>
        <dbReference type="ARBA" id="ARBA00022989"/>
    </source>
</evidence>
<evidence type="ECO:0000256" key="1">
    <source>
        <dbReference type="ARBA" id="ARBA00004141"/>
    </source>
</evidence>
<dbReference type="RefSeq" id="XP_002670978.1">
    <property type="nucleotide sequence ID" value="XM_002670932.1"/>
</dbReference>
<proteinExistence type="predicted"/>
<feature type="transmembrane region" description="Helical" evidence="6">
    <location>
        <begin position="337"/>
        <end position="357"/>
    </location>
</feature>
<gene>
    <name evidence="8" type="ORF">NAEGRDRAFT_81648</name>
</gene>
<evidence type="ECO:0000256" key="4">
    <source>
        <dbReference type="ARBA" id="ARBA00023136"/>
    </source>
</evidence>
<dbReference type="PANTHER" id="PTHR31218">
    <property type="entry name" value="WAT1-RELATED PROTEIN"/>
    <property type="match status" value="1"/>
</dbReference>
<dbReference type="InterPro" id="IPR037185">
    <property type="entry name" value="EmrE-like"/>
</dbReference>
<comment type="subcellular location">
    <subcellularLocation>
        <location evidence="1">Membrane</location>
        <topology evidence="1">Multi-pass membrane protein</topology>
    </subcellularLocation>
</comment>
<dbReference type="OrthoDB" id="10260746at2759"/>
<dbReference type="GO" id="GO:0016020">
    <property type="term" value="C:membrane"/>
    <property type="evidence" value="ECO:0007669"/>
    <property type="project" value="UniProtKB-SubCell"/>
</dbReference>
<evidence type="ECO:0000313" key="9">
    <source>
        <dbReference type="Proteomes" id="UP000006671"/>
    </source>
</evidence>
<dbReference type="EMBL" id="GG738909">
    <property type="protein sequence ID" value="EFC38234.1"/>
    <property type="molecule type" value="Genomic_DNA"/>
</dbReference>
<feature type="domain" description="EamA" evidence="7">
    <location>
        <begin position="456"/>
        <end position="592"/>
    </location>
</feature>
<evidence type="ECO:0000313" key="8">
    <source>
        <dbReference type="EMBL" id="EFC38234.1"/>
    </source>
</evidence>
<keyword evidence="2 6" id="KW-0812">Transmembrane</keyword>
<feature type="transmembrane region" description="Helical" evidence="6">
    <location>
        <begin position="363"/>
        <end position="381"/>
    </location>
</feature>
<dbReference type="InParanoid" id="D2VXZ9"/>
<keyword evidence="3 6" id="KW-1133">Transmembrane helix</keyword>
<evidence type="ECO:0000256" key="6">
    <source>
        <dbReference type="SAM" id="Phobius"/>
    </source>
</evidence>
<dbReference type="KEGG" id="ngr:NAEGRDRAFT_81648"/>
<evidence type="ECO:0000259" key="7">
    <source>
        <dbReference type="Pfam" id="PF00892"/>
    </source>
</evidence>
<name>D2VXZ9_NAEGR</name>
<reference evidence="8 9" key="1">
    <citation type="journal article" date="2010" name="Cell">
        <title>The genome of Naegleria gruberi illuminates early eukaryotic versatility.</title>
        <authorList>
            <person name="Fritz-Laylin L.K."/>
            <person name="Prochnik S.E."/>
            <person name="Ginger M.L."/>
            <person name="Dacks J.B."/>
            <person name="Carpenter M.L."/>
            <person name="Field M.C."/>
            <person name="Kuo A."/>
            <person name="Paredez A."/>
            <person name="Chapman J."/>
            <person name="Pham J."/>
            <person name="Shu S."/>
            <person name="Neupane R."/>
            <person name="Cipriano M."/>
            <person name="Mancuso J."/>
            <person name="Tu H."/>
            <person name="Salamov A."/>
            <person name="Lindquist E."/>
            <person name="Shapiro H."/>
            <person name="Lucas S."/>
            <person name="Grigoriev I.V."/>
            <person name="Cande W.Z."/>
            <person name="Fulton C."/>
            <person name="Rokhsar D.S."/>
            <person name="Dawson S.C."/>
        </authorList>
    </citation>
    <scope>NUCLEOTIDE SEQUENCE [LARGE SCALE GENOMIC DNA]</scope>
    <source>
        <strain evidence="8 9">NEG-M</strain>
    </source>
</reference>
<organism evidence="9">
    <name type="scientific">Naegleria gruberi</name>
    <name type="common">Amoeba</name>
    <dbReference type="NCBI Taxonomy" id="5762"/>
    <lineage>
        <taxon>Eukaryota</taxon>
        <taxon>Discoba</taxon>
        <taxon>Heterolobosea</taxon>
        <taxon>Tetramitia</taxon>
        <taxon>Eutetramitia</taxon>
        <taxon>Vahlkampfiidae</taxon>
        <taxon>Naegleria</taxon>
    </lineage>
</organism>
<dbReference type="GeneID" id="8857786"/>
<dbReference type="SUPFAM" id="SSF103481">
    <property type="entry name" value="Multidrug resistance efflux transporter EmrE"/>
    <property type="match status" value="2"/>
</dbReference>
<sequence>MPFAIHHHYESNPKKRRRKNSKKKNHQEYNKHTLPIQKQTHHSQQQVGVLPVTASEPSFGSMEDEEIEMDNINSKTKHLHGTKSWCSNELAMAEQEEEDFTVENGASLNRIPSFHPKQKQIPGKLSMKSSVSLSELRKEHSAISHDTLVVDSSNRESLDMTSLVGQHSDTVNLLGFGSKTSMDQPYSDEGHHTDGESVSTVHHYSSSPKSIWINIKSIYKALLPHILLISNLVLFGGFYLLSPHAMKIFRPIIFGVFRVGIMIICMFPVMLYFDRSYSFRNEKKLRRRKEEYSILVSSKRDSLLYYYYQANYYLFYANPIVDYALRKIPKWKQTKTLTWCGIFIILNQITFLTGYYLTNATVSSSLSPCTSVITCILSMLLGREPKSILKLVGVITSVMGAIAMIILTALLKEKSFTTLIPDTSTIEDPTHYHWNIYHPGQIQSSDSGSIGIGFVLGLLFLLLSTLVNSLYLLTQKKLLNNNVPPITVTFWSFFYGYGVLLFVGCFFLPINFSKVDLMSAVGLIYAGLPFGAVQFIFQTKASSMSTPTIVGLYSTMSPMVGLITGLTFLGEKTSPFVVLGGIFIIMGVIIVIVARYKETHIKKQEELHNTDSESVSSLELPNINSLELVDSEERLNKV</sequence>
<dbReference type="InterPro" id="IPR030184">
    <property type="entry name" value="WAT1-related"/>
</dbReference>
<feature type="compositionally biased region" description="Basic residues" evidence="5">
    <location>
        <begin position="14"/>
        <end position="25"/>
    </location>
</feature>
<feature type="transmembrane region" description="Helical" evidence="6">
    <location>
        <begin position="253"/>
        <end position="273"/>
    </location>
</feature>
<feature type="transmembrane region" description="Helical" evidence="6">
    <location>
        <begin position="549"/>
        <end position="570"/>
    </location>
</feature>
<protein>
    <submittedName>
        <fullName evidence="8">Predicted protein</fullName>
    </submittedName>
</protein>
<dbReference type="InterPro" id="IPR000620">
    <property type="entry name" value="EamA_dom"/>
</dbReference>